<proteinExistence type="predicted"/>
<dbReference type="InterPro" id="IPR000210">
    <property type="entry name" value="BTB/POZ_dom"/>
</dbReference>
<evidence type="ECO:0000259" key="1">
    <source>
        <dbReference type="PROSITE" id="PS50097"/>
    </source>
</evidence>
<reference evidence="3" key="1">
    <citation type="submission" date="2016-11" db="UniProtKB">
        <authorList>
            <consortium name="WormBaseParasite"/>
        </authorList>
    </citation>
    <scope>IDENTIFICATION</scope>
</reference>
<dbReference type="PROSITE" id="PS50097">
    <property type="entry name" value="BTB"/>
    <property type="match status" value="1"/>
</dbReference>
<dbReference type="Gene3D" id="3.30.710.10">
    <property type="entry name" value="Potassium Channel Kv1.1, Chain A"/>
    <property type="match status" value="1"/>
</dbReference>
<evidence type="ECO:0000313" key="2">
    <source>
        <dbReference type="Proteomes" id="UP000095282"/>
    </source>
</evidence>
<dbReference type="CDD" id="cd18186">
    <property type="entry name" value="BTB_POZ_ZBTB_KLHL-like"/>
    <property type="match status" value="1"/>
</dbReference>
<dbReference type="Pfam" id="PF00651">
    <property type="entry name" value="BTB"/>
    <property type="match status" value="1"/>
</dbReference>
<dbReference type="PANTHER" id="PTHR22744">
    <property type="entry name" value="HELIX LOOP HELIX PROTEIN 21-RELATED"/>
    <property type="match status" value="1"/>
</dbReference>
<organism evidence="2 3">
    <name type="scientific">Caenorhabditis tropicalis</name>
    <dbReference type="NCBI Taxonomy" id="1561998"/>
    <lineage>
        <taxon>Eukaryota</taxon>
        <taxon>Metazoa</taxon>
        <taxon>Ecdysozoa</taxon>
        <taxon>Nematoda</taxon>
        <taxon>Chromadorea</taxon>
        <taxon>Rhabditida</taxon>
        <taxon>Rhabditina</taxon>
        <taxon>Rhabditomorpha</taxon>
        <taxon>Rhabditoidea</taxon>
        <taxon>Rhabditidae</taxon>
        <taxon>Peloderinae</taxon>
        <taxon>Caenorhabditis</taxon>
    </lineage>
</organism>
<name>A0A1I7UI47_9PELO</name>
<evidence type="ECO:0000313" key="3">
    <source>
        <dbReference type="WBParaSite" id="Csp11.Scaffold629.g9563.t1"/>
    </source>
</evidence>
<accession>A0A1I7UI47</accession>
<dbReference type="InterPro" id="IPR011333">
    <property type="entry name" value="SKP1/BTB/POZ_sf"/>
</dbReference>
<dbReference type="AlphaFoldDB" id="A0A1I7UI47"/>
<dbReference type="PANTHER" id="PTHR22744:SF14">
    <property type="entry name" value="BTB DOMAIN-CONTAINING PROTEIN-RELATED"/>
    <property type="match status" value="1"/>
</dbReference>
<dbReference type="eggNOG" id="ENOG502TJNS">
    <property type="taxonomic scope" value="Eukaryota"/>
</dbReference>
<dbReference type="WBParaSite" id="Csp11.Scaffold629.g9563.t1">
    <property type="protein sequence ID" value="Csp11.Scaffold629.g9563.t1"/>
    <property type="gene ID" value="Csp11.Scaffold629.g9563"/>
</dbReference>
<protein>
    <submittedName>
        <fullName evidence="3">BTB domain-containing protein</fullName>
    </submittedName>
</protein>
<sequence>MSYEDVFAKSDTTDAILVVDTKKLHVNKSVLSHHSPFFKSLFEWDFKKESIDEYPIKNVEFDDFVTLLSLIHGRPITPNGDRVGKILDLAERFSISSVKPYLELLLISSDIRHWEKLQIGDKYQLEKLINHAIDQFTKHDKHNFIKSKLYYSLSDGTKAQVLHHLLTLYTCKCPTTIRQAEL</sequence>
<feature type="domain" description="BTB" evidence="1">
    <location>
        <begin position="13"/>
        <end position="80"/>
    </location>
</feature>
<dbReference type="SUPFAM" id="SSF54695">
    <property type="entry name" value="POZ domain"/>
    <property type="match status" value="1"/>
</dbReference>
<dbReference type="Proteomes" id="UP000095282">
    <property type="component" value="Unplaced"/>
</dbReference>
<keyword evidence="2" id="KW-1185">Reference proteome</keyword>
<dbReference type="SMART" id="SM00225">
    <property type="entry name" value="BTB"/>
    <property type="match status" value="1"/>
</dbReference>
<dbReference type="STRING" id="1561998.A0A1I7UI47"/>